<gene>
    <name evidence="2" type="ORF">R3P38DRAFT_2852258</name>
</gene>
<reference evidence="2 3" key="1">
    <citation type="journal article" date="2024" name="J Genomics">
        <title>Draft genome sequencing and assembly of Favolaschia claudopus CIRM-BRFM 2984 isolated from oak limbs.</title>
        <authorList>
            <person name="Navarro D."/>
            <person name="Drula E."/>
            <person name="Chaduli D."/>
            <person name="Cazenave R."/>
            <person name="Ahrendt S."/>
            <person name="Wang J."/>
            <person name="Lipzen A."/>
            <person name="Daum C."/>
            <person name="Barry K."/>
            <person name="Grigoriev I.V."/>
            <person name="Favel A."/>
            <person name="Rosso M.N."/>
            <person name="Martin F."/>
        </authorList>
    </citation>
    <scope>NUCLEOTIDE SEQUENCE [LARGE SCALE GENOMIC DNA]</scope>
    <source>
        <strain evidence="2 3">CIRM-BRFM 2984</strain>
    </source>
</reference>
<proteinExistence type="predicted"/>
<dbReference type="Proteomes" id="UP001362999">
    <property type="component" value="Unassembled WGS sequence"/>
</dbReference>
<dbReference type="AlphaFoldDB" id="A0AAW0DM56"/>
<evidence type="ECO:0000313" key="2">
    <source>
        <dbReference type="EMBL" id="KAK7053806.1"/>
    </source>
</evidence>
<dbReference type="EMBL" id="JAWWNJ010000006">
    <property type="protein sequence ID" value="KAK7053806.1"/>
    <property type="molecule type" value="Genomic_DNA"/>
</dbReference>
<feature type="region of interest" description="Disordered" evidence="1">
    <location>
        <begin position="175"/>
        <end position="260"/>
    </location>
</feature>
<accession>A0AAW0DM56</accession>
<name>A0AAW0DM56_9AGAR</name>
<keyword evidence="3" id="KW-1185">Reference proteome</keyword>
<feature type="compositionally biased region" description="Polar residues" evidence="1">
    <location>
        <begin position="196"/>
        <end position="205"/>
    </location>
</feature>
<feature type="compositionally biased region" description="Pro residues" evidence="1">
    <location>
        <begin position="249"/>
        <end position="259"/>
    </location>
</feature>
<feature type="compositionally biased region" description="Pro residues" evidence="1">
    <location>
        <begin position="230"/>
        <end position="239"/>
    </location>
</feature>
<protein>
    <submittedName>
        <fullName evidence="2">Uncharacterized protein</fullName>
    </submittedName>
</protein>
<organism evidence="2 3">
    <name type="scientific">Favolaschia claudopus</name>
    <dbReference type="NCBI Taxonomy" id="2862362"/>
    <lineage>
        <taxon>Eukaryota</taxon>
        <taxon>Fungi</taxon>
        <taxon>Dikarya</taxon>
        <taxon>Basidiomycota</taxon>
        <taxon>Agaricomycotina</taxon>
        <taxon>Agaricomycetes</taxon>
        <taxon>Agaricomycetidae</taxon>
        <taxon>Agaricales</taxon>
        <taxon>Marasmiineae</taxon>
        <taxon>Mycenaceae</taxon>
        <taxon>Favolaschia</taxon>
    </lineage>
</organism>
<comment type="caution">
    <text evidence="2">The sequence shown here is derived from an EMBL/GenBank/DDBJ whole genome shotgun (WGS) entry which is preliminary data.</text>
</comment>
<evidence type="ECO:0000313" key="3">
    <source>
        <dbReference type="Proteomes" id="UP001362999"/>
    </source>
</evidence>
<sequence>MSQLQDAAPIWVFALHRHGVPHCQIVASRTLGTGESAVEQDSVLVPDEVSEDRLAQAIEEILRSNHDIPPNSYTLIRARNRTYEAIVAPALQVIWTQGTRFRQHQTQDPLEFPHISQSEAARISAYWRRMPVIALANPQDSDRAINLIAHRVRNPPAPPTGNPVVILNADGSLLFAPLDPRSPPETDNGPPAAPASSGSHCNPGTQLPDVAPAVPFDYRSFHAPHNHTPPVRPNSPPVPSLSSAGFRQPPQPHPLPPFAPSSIPVPQWARPRIFPLPEPRMVRVPFLPAHQWPGFANYSMRGLWQRTPTFPRFHAFPSRLHVY</sequence>
<evidence type="ECO:0000256" key="1">
    <source>
        <dbReference type="SAM" id="MobiDB-lite"/>
    </source>
</evidence>